<keyword evidence="3" id="KW-1185">Reference proteome</keyword>
<dbReference type="Proteomes" id="UP000037136">
    <property type="component" value="Unassembled WGS sequence"/>
</dbReference>
<organism evidence="2 3">
    <name type="scientific">Ophiocordyceps unilateralis</name>
    <name type="common">Zombie-ant fungus</name>
    <name type="synonym">Torrubia unilateralis</name>
    <dbReference type="NCBI Taxonomy" id="268505"/>
    <lineage>
        <taxon>Eukaryota</taxon>
        <taxon>Fungi</taxon>
        <taxon>Dikarya</taxon>
        <taxon>Ascomycota</taxon>
        <taxon>Pezizomycotina</taxon>
        <taxon>Sordariomycetes</taxon>
        <taxon>Hypocreomycetidae</taxon>
        <taxon>Hypocreales</taxon>
        <taxon>Ophiocordycipitaceae</taxon>
        <taxon>Ophiocordyceps</taxon>
    </lineage>
</organism>
<protein>
    <submittedName>
        <fullName evidence="2">Uncharacterized protein</fullName>
    </submittedName>
</protein>
<sequence>MSYPTDCLQPILSEEESAIVKSYGGWTSFMMSMGLKAWKAEDEAEGMQILRALAAPDEEEEVQGEAEQDEAAGKS</sequence>
<gene>
    <name evidence="2" type="ORF">XA68_15103</name>
</gene>
<dbReference type="EMBL" id="LAZP02000411">
    <property type="protein sequence ID" value="PFH57425.1"/>
    <property type="molecule type" value="Genomic_DNA"/>
</dbReference>
<name>A0A2A9P7D8_OPHUN</name>
<accession>A0A2A9P7D8</accession>
<reference evidence="2 3" key="2">
    <citation type="journal article" date="2017" name="Sci. Rep.">
        <title>Ant-infecting Ophiocordyceps genomes reveal a high diversity of potential behavioral manipulation genes and a possible major role for enterotoxins.</title>
        <authorList>
            <person name="de Bekker C."/>
            <person name="Ohm R.A."/>
            <person name="Evans H.C."/>
            <person name="Brachmann A."/>
            <person name="Hughes D.P."/>
        </authorList>
    </citation>
    <scope>NUCLEOTIDE SEQUENCE [LARGE SCALE GENOMIC DNA]</scope>
    <source>
        <strain evidence="2 3">SC16a</strain>
    </source>
</reference>
<evidence type="ECO:0000313" key="2">
    <source>
        <dbReference type="EMBL" id="PFH57425.1"/>
    </source>
</evidence>
<feature type="compositionally biased region" description="Acidic residues" evidence="1">
    <location>
        <begin position="56"/>
        <end position="75"/>
    </location>
</feature>
<evidence type="ECO:0000313" key="3">
    <source>
        <dbReference type="Proteomes" id="UP000037136"/>
    </source>
</evidence>
<dbReference type="AlphaFoldDB" id="A0A2A9P7D8"/>
<feature type="region of interest" description="Disordered" evidence="1">
    <location>
        <begin position="54"/>
        <end position="75"/>
    </location>
</feature>
<reference evidence="2 3" key="1">
    <citation type="journal article" date="2015" name="BMC Genomics">
        <title>Gene expression during zombie ant biting behavior reflects the complexity underlying fungal parasitic behavioral manipulation.</title>
        <authorList>
            <person name="de Bekker C."/>
            <person name="Ohm R.A."/>
            <person name="Loreto R.G."/>
            <person name="Sebastian A."/>
            <person name="Albert I."/>
            <person name="Merrow M."/>
            <person name="Brachmann A."/>
            <person name="Hughes D.P."/>
        </authorList>
    </citation>
    <scope>NUCLEOTIDE SEQUENCE [LARGE SCALE GENOMIC DNA]</scope>
    <source>
        <strain evidence="2 3">SC16a</strain>
    </source>
</reference>
<dbReference type="OrthoDB" id="4232400at2759"/>
<comment type="caution">
    <text evidence="2">The sequence shown here is derived from an EMBL/GenBank/DDBJ whole genome shotgun (WGS) entry which is preliminary data.</text>
</comment>
<proteinExistence type="predicted"/>
<evidence type="ECO:0000256" key="1">
    <source>
        <dbReference type="SAM" id="MobiDB-lite"/>
    </source>
</evidence>